<dbReference type="InterPro" id="IPR009057">
    <property type="entry name" value="Homeodomain-like_sf"/>
</dbReference>
<dbReference type="PROSITE" id="PS51253">
    <property type="entry name" value="HTH_CENPB"/>
    <property type="match status" value="1"/>
</dbReference>
<dbReference type="Proteomes" id="UP000054776">
    <property type="component" value="Unassembled WGS sequence"/>
</dbReference>
<dbReference type="SUPFAM" id="SSF46689">
    <property type="entry name" value="Homeodomain-like"/>
    <property type="match status" value="1"/>
</dbReference>
<dbReference type="AlphaFoldDB" id="A0A0V1BDI9"/>
<keyword evidence="2" id="KW-0238">DNA-binding</keyword>
<evidence type="ECO:0000256" key="2">
    <source>
        <dbReference type="ARBA" id="ARBA00023125"/>
    </source>
</evidence>
<dbReference type="InParanoid" id="A0A0V1BDI9"/>
<evidence type="ECO:0000256" key="1">
    <source>
        <dbReference type="ARBA" id="ARBA00004123"/>
    </source>
</evidence>
<evidence type="ECO:0000259" key="3">
    <source>
        <dbReference type="PROSITE" id="PS51253"/>
    </source>
</evidence>
<evidence type="ECO:0000313" key="5">
    <source>
        <dbReference type="Proteomes" id="UP000054776"/>
    </source>
</evidence>
<reference evidence="4 5" key="1">
    <citation type="submission" date="2015-01" db="EMBL/GenBank/DDBJ databases">
        <title>Evolution of Trichinella species and genotypes.</title>
        <authorList>
            <person name="Korhonen P.K."/>
            <person name="Edoardo P."/>
            <person name="Giuseppe L.R."/>
            <person name="Gasser R.B."/>
        </authorList>
    </citation>
    <scope>NUCLEOTIDE SEQUENCE [LARGE SCALE GENOMIC DNA]</scope>
    <source>
        <strain evidence="4">ISS3</strain>
    </source>
</reference>
<comment type="caution">
    <text evidence="4">The sequence shown here is derived from an EMBL/GenBank/DDBJ whole genome shotgun (WGS) entry which is preliminary data.</text>
</comment>
<dbReference type="Pfam" id="PF03221">
    <property type="entry name" value="HTH_Tnp_Tc5"/>
    <property type="match status" value="1"/>
</dbReference>
<comment type="subcellular location">
    <subcellularLocation>
        <location evidence="1">Nucleus</location>
    </subcellularLocation>
</comment>
<protein>
    <recommendedName>
        <fullName evidence="3">HTH CENPB-type domain-containing protein</fullName>
    </recommendedName>
</protein>
<sequence length="95" mass="11248">MFSVANGFTRYVSQYSETCVSRQPPKSRRRRMREAVNAEVNELLFHLFIRCPAKLKPITRQLLQTKTVDITRRMSVIICASSGWMESFRRYHHNI</sequence>
<feature type="domain" description="HTH CENPB-type" evidence="3">
    <location>
        <begin position="28"/>
        <end position="95"/>
    </location>
</feature>
<dbReference type="EMBL" id="JYDH01000058">
    <property type="protein sequence ID" value="KRY35094.1"/>
    <property type="molecule type" value="Genomic_DNA"/>
</dbReference>
<name>A0A0V1BDI9_TRISP</name>
<dbReference type="InterPro" id="IPR006600">
    <property type="entry name" value="HTH_CenpB_DNA-bd_dom"/>
</dbReference>
<proteinExistence type="predicted"/>
<keyword evidence="5" id="KW-1185">Reference proteome</keyword>
<accession>A0A0V1BDI9</accession>
<dbReference type="GO" id="GO:0005634">
    <property type="term" value="C:nucleus"/>
    <property type="evidence" value="ECO:0007669"/>
    <property type="project" value="UniProtKB-SubCell"/>
</dbReference>
<evidence type="ECO:0000313" key="4">
    <source>
        <dbReference type="EMBL" id="KRY35094.1"/>
    </source>
</evidence>
<organism evidence="4 5">
    <name type="scientific">Trichinella spiralis</name>
    <name type="common">Trichina worm</name>
    <dbReference type="NCBI Taxonomy" id="6334"/>
    <lineage>
        <taxon>Eukaryota</taxon>
        <taxon>Metazoa</taxon>
        <taxon>Ecdysozoa</taxon>
        <taxon>Nematoda</taxon>
        <taxon>Enoplea</taxon>
        <taxon>Dorylaimia</taxon>
        <taxon>Trichinellida</taxon>
        <taxon>Trichinellidae</taxon>
        <taxon>Trichinella</taxon>
    </lineage>
</organism>
<dbReference type="OrthoDB" id="10481670at2759"/>
<dbReference type="GO" id="GO:0003677">
    <property type="term" value="F:DNA binding"/>
    <property type="evidence" value="ECO:0007669"/>
    <property type="project" value="UniProtKB-KW"/>
</dbReference>
<gene>
    <name evidence="4" type="ORF">T01_1948</name>
</gene>